<keyword evidence="6" id="KW-0812">Transmembrane</keyword>
<evidence type="ECO:0000313" key="11">
    <source>
        <dbReference type="EMBL" id="RJF93221.1"/>
    </source>
</evidence>
<protein>
    <recommendedName>
        <fullName evidence="10">Flagellar protein FliL</fullName>
    </recommendedName>
</protein>
<keyword evidence="10" id="KW-0997">Cell inner membrane</keyword>
<dbReference type="RefSeq" id="WP_119759499.1">
    <property type="nucleotide sequence ID" value="NZ_QYUM01000002.1"/>
</dbReference>
<evidence type="ECO:0000256" key="9">
    <source>
        <dbReference type="ARBA" id="ARBA00023136"/>
    </source>
</evidence>
<dbReference type="EMBL" id="QYUM01000002">
    <property type="protein sequence ID" value="RJF93221.1"/>
    <property type="molecule type" value="Genomic_DNA"/>
</dbReference>
<dbReference type="OrthoDB" id="7058946at2"/>
<evidence type="ECO:0000256" key="10">
    <source>
        <dbReference type="RuleBase" id="RU364125"/>
    </source>
</evidence>
<comment type="caution">
    <text evidence="11">The sequence shown here is derived from an EMBL/GenBank/DDBJ whole genome shotgun (WGS) entry which is preliminary data.</text>
</comment>
<dbReference type="Pfam" id="PF03748">
    <property type="entry name" value="FliL"/>
    <property type="match status" value="1"/>
</dbReference>
<dbReference type="GO" id="GO:0009425">
    <property type="term" value="C:bacterial-type flagellum basal body"/>
    <property type="evidence" value="ECO:0007669"/>
    <property type="project" value="InterPro"/>
</dbReference>
<keyword evidence="5 10" id="KW-0145">Chemotaxis</keyword>
<gene>
    <name evidence="11" type="ORF">D3876_02360</name>
</gene>
<dbReference type="InterPro" id="IPR005503">
    <property type="entry name" value="FliL"/>
</dbReference>
<dbReference type="Proteomes" id="UP000286100">
    <property type="component" value="Unassembled WGS sequence"/>
</dbReference>
<dbReference type="AlphaFoldDB" id="A0A418WPR8"/>
<dbReference type="GO" id="GO:0006935">
    <property type="term" value="P:chemotaxis"/>
    <property type="evidence" value="ECO:0007669"/>
    <property type="project" value="UniProtKB-KW"/>
</dbReference>
<keyword evidence="11" id="KW-0966">Cell projection</keyword>
<keyword evidence="11" id="KW-0282">Flagellum</keyword>
<comment type="subcellular location">
    <subcellularLocation>
        <location evidence="10">Cell inner membrane</location>
    </subcellularLocation>
    <subcellularLocation>
        <location evidence="2">Cell membrane</location>
        <topology evidence="2">Single-pass membrane protein</topology>
    </subcellularLocation>
</comment>
<evidence type="ECO:0000313" key="12">
    <source>
        <dbReference type="Proteomes" id="UP000286100"/>
    </source>
</evidence>
<keyword evidence="4" id="KW-1003">Cell membrane</keyword>
<evidence type="ECO:0000256" key="1">
    <source>
        <dbReference type="ARBA" id="ARBA00002254"/>
    </source>
</evidence>
<dbReference type="GO" id="GO:0071978">
    <property type="term" value="P:bacterial-type flagellum-dependent swarming motility"/>
    <property type="evidence" value="ECO:0007669"/>
    <property type="project" value="TreeGrafter"/>
</dbReference>
<keyword evidence="9 10" id="KW-0472">Membrane</keyword>
<evidence type="ECO:0000256" key="5">
    <source>
        <dbReference type="ARBA" id="ARBA00022500"/>
    </source>
</evidence>
<evidence type="ECO:0000256" key="2">
    <source>
        <dbReference type="ARBA" id="ARBA00004162"/>
    </source>
</evidence>
<evidence type="ECO:0000256" key="8">
    <source>
        <dbReference type="ARBA" id="ARBA00022989"/>
    </source>
</evidence>
<dbReference type="PANTHER" id="PTHR35091">
    <property type="entry name" value="FLAGELLAR PROTEIN FLIL"/>
    <property type="match status" value="1"/>
</dbReference>
<comment type="function">
    <text evidence="1 10">Controls the rotational direction of flagella during chemotaxis.</text>
</comment>
<proteinExistence type="inferred from homology"/>
<keyword evidence="8" id="KW-1133">Transmembrane helix</keyword>
<keyword evidence="12" id="KW-1185">Reference proteome</keyword>
<comment type="similarity">
    <text evidence="3 10">Belongs to the FliL family.</text>
</comment>
<evidence type="ECO:0000256" key="6">
    <source>
        <dbReference type="ARBA" id="ARBA00022692"/>
    </source>
</evidence>
<keyword evidence="11" id="KW-0969">Cilium</keyword>
<dbReference type="PANTHER" id="PTHR35091:SF2">
    <property type="entry name" value="FLAGELLAR PROTEIN FLIL"/>
    <property type="match status" value="1"/>
</dbReference>
<accession>A0A418WPR8</accession>
<name>A0A418WPR8_9SPHN</name>
<evidence type="ECO:0000256" key="4">
    <source>
        <dbReference type="ARBA" id="ARBA00022475"/>
    </source>
</evidence>
<organism evidence="11 12">
    <name type="scientific">Sphingomonas cavernae</name>
    <dbReference type="NCBI Taxonomy" id="2320861"/>
    <lineage>
        <taxon>Bacteria</taxon>
        <taxon>Pseudomonadati</taxon>
        <taxon>Pseudomonadota</taxon>
        <taxon>Alphaproteobacteria</taxon>
        <taxon>Sphingomonadales</taxon>
        <taxon>Sphingomonadaceae</taxon>
        <taxon>Sphingomonas</taxon>
    </lineage>
</organism>
<keyword evidence="7 10" id="KW-0283">Flagellar rotation</keyword>
<dbReference type="GO" id="GO:0005886">
    <property type="term" value="C:plasma membrane"/>
    <property type="evidence" value="ECO:0007669"/>
    <property type="project" value="UniProtKB-SubCell"/>
</dbReference>
<evidence type="ECO:0000256" key="3">
    <source>
        <dbReference type="ARBA" id="ARBA00008281"/>
    </source>
</evidence>
<reference evidence="11 12" key="1">
    <citation type="submission" date="2018-09" db="EMBL/GenBank/DDBJ databases">
        <authorList>
            <person name="Zhu H."/>
        </authorList>
    </citation>
    <scope>NUCLEOTIDE SEQUENCE [LARGE SCALE GENOMIC DNA]</scope>
    <source>
        <strain evidence="11 12">K2R01-6</strain>
    </source>
</reference>
<evidence type="ECO:0000256" key="7">
    <source>
        <dbReference type="ARBA" id="ARBA00022779"/>
    </source>
</evidence>
<sequence>MSKDNAAAAPGKKGGMKKPLIIALGAIILVGGGAGGAIYASQSGLIGGAKPDDPYADKPKLVIRADGGREATYFEIEKSFTSNLADADGFMQLSLGVATYYDSRVLDNIKRHEVPIRSAVLMTLADQSVDVIATPEGKKQLQKALKDTVNRVLQEKEGFGGVDDVYFTSFVIQ</sequence>